<name>A0A9X1STD1_9ACTN</name>
<proteinExistence type="inferred from homology"/>
<evidence type="ECO:0000256" key="5">
    <source>
        <dbReference type="ARBA" id="ARBA00047715"/>
    </source>
</evidence>
<protein>
    <recommendedName>
        <fullName evidence="2">8-amino-7-oxononanoate synthase</fullName>
        <ecNumber evidence="2">2.3.1.47</ecNumber>
    </recommendedName>
</protein>
<dbReference type="GO" id="GO:0008710">
    <property type="term" value="F:8-amino-7-oxononanoate synthase activity"/>
    <property type="evidence" value="ECO:0007669"/>
    <property type="project" value="UniProtKB-EC"/>
</dbReference>
<reference evidence="8" key="1">
    <citation type="submission" date="2021-11" db="EMBL/GenBank/DDBJ databases">
        <title>Streptomyces corallinus and Kineosporia corallina sp. nov., two new coral-derived marine actinobacteria.</title>
        <authorList>
            <person name="Buangrab K."/>
            <person name="Sutthacheep M."/>
            <person name="Yeemin T."/>
            <person name="Harunari E."/>
            <person name="Igarashi Y."/>
            <person name="Sripreechasak P."/>
            <person name="Kanchanasin P."/>
            <person name="Tanasupawat S."/>
            <person name="Phongsopitanun W."/>
        </authorList>
    </citation>
    <scope>NUCLEOTIDE SEQUENCE</scope>
    <source>
        <strain evidence="8">JCM 31032</strain>
    </source>
</reference>
<dbReference type="SUPFAM" id="SSF53383">
    <property type="entry name" value="PLP-dependent transferases"/>
    <property type="match status" value="1"/>
</dbReference>
<sequence>MNPEDLLANARRLIEARPTNQVAAGERRVATIEELPQVVLSGERDSFLAAGLALLDAPNPYYLPHNGVNGAEVEILGRTMVNFAGYNYLGLAGDPRVQAAAAEAIGTFGTSASAARLIGGELPLHAQLEERLAAAYQVDDAVVTGSGFLTNAAALAFLLGEGDLAVCDSLVHNSIVSGTRWAGCRRMSFQHNDPDALEALLSRSRRHFGTALVVLEGVYSMDGDVAALPELVEVARRHECFVMVDEAHSFGVLGETGAGIHEHTGLAGTDVDLWMGTLSKSMASYGGYLAGSRELMAAMKMSAAGISLYAAAPPPAQMAAAGAAFDIMLAEPGRLKQLRDNQAQMLGAARAAGLDTGLAQPGTPLVPVITGGTETTMRICLALLDQGIHTTAIVHPAVAETEGRLRFFVTSEHTPEQIRRAVAATARLMA</sequence>
<dbReference type="EMBL" id="JAJOMB010000003">
    <property type="protein sequence ID" value="MCD5310510.1"/>
    <property type="molecule type" value="Genomic_DNA"/>
</dbReference>
<gene>
    <name evidence="8" type="ORF">LR394_06355</name>
</gene>
<dbReference type="InterPro" id="IPR050087">
    <property type="entry name" value="AON_synthase_class-II"/>
</dbReference>
<dbReference type="InterPro" id="IPR015421">
    <property type="entry name" value="PyrdxlP-dep_Trfase_major"/>
</dbReference>
<evidence type="ECO:0000313" key="9">
    <source>
        <dbReference type="Proteomes" id="UP001138997"/>
    </source>
</evidence>
<evidence type="ECO:0000259" key="7">
    <source>
        <dbReference type="Pfam" id="PF00155"/>
    </source>
</evidence>
<dbReference type="InterPro" id="IPR004839">
    <property type="entry name" value="Aminotransferase_I/II_large"/>
</dbReference>
<feature type="domain" description="Aminotransferase class I/classII large" evidence="7">
    <location>
        <begin position="79"/>
        <end position="424"/>
    </location>
</feature>
<comment type="cofactor">
    <cofactor evidence="1 6">
        <name>pyridoxal 5'-phosphate</name>
        <dbReference type="ChEBI" id="CHEBI:597326"/>
    </cofactor>
</comment>
<dbReference type="PANTHER" id="PTHR13693:SF3">
    <property type="entry name" value="LD36009P"/>
    <property type="match status" value="1"/>
</dbReference>
<dbReference type="InterPro" id="IPR001917">
    <property type="entry name" value="Aminotrans_II_pyridoxalP_BS"/>
</dbReference>
<dbReference type="RefSeq" id="WP_231439465.1">
    <property type="nucleotide sequence ID" value="NZ_JAJOMB010000003.1"/>
</dbReference>
<keyword evidence="3" id="KW-0808">Transferase</keyword>
<dbReference type="GO" id="GO:0008483">
    <property type="term" value="F:transaminase activity"/>
    <property type="evidence" value="ECO:0007669"/>
    <property type="project" value="UniProtKB-KW"/>
</dbReference>
<keyword evidence="4 6" id="KW-0663">Pyridoxal phosphate</keyword>
<evidence type="ECO:0000256" key="2">
    <source>
        <dbReference type="ARBA" id="ARBA00013187"/>
    </source>
</evidence>
<dbReference type="Gene3D" id="3.90.1150.10">
    <property type="entry name" value="Aspartate Aminotransferase, domain 1"/>
    <property type="match status" value="1"/>
</dbReference>
<accession>A0A9X1STD1</accession>
<keyword evidence="9" id="KW-1185">Reference proteome</keyword>
<dbReference type="PANTHER" id="PTHR13693">
    <property type="entry name" value="CLASS II AMINOTRANSFERASE/8-AMINO-7-OXONONANOATE SYNTHASE"/>
    <property type="match status" value="1"/>
</dbReference>
<dbReference type="Proteomes" id="UP001138997">
    <property type="component" value="Unassembled WGS sequence"/>
</dbReference>
<dbReference type="InterPro" id="IPR015422">
    <property type="entry name" value="PyrdxlP-dep_Trfase_small"/>
</dbReference>
<comment type="caution">
    <text evidence="8">The sequence shown here is derived from an EMBL/GenBank/DDBJ whole genome shotgun (WGS) entry which is preliminary data.</text>
</comment>
<dbReference type="AlphaFoldDB" id="A0A9X1STD1"/>
<evidence type="ECO:0000256" key="1">
    <source>
        <dbReference type="ARBA" id="ARBA00001933"/>
    </source>
</evidence>
<dbReference type="Gene3D" id="3.40.640.10">
    <property type="entry name" value="Type I PLP-dependent aspartate aminotransferase-like (Major domain)"/>
    <property type="match status" value="1"/>
</dbReference>
<dbReference type="InterPro" id="IPR015424">
    <property type="entry name" value="PyrdxlP-dep_Trfase"/>
</dbReference>
<evidence type="ECO:0000256" key="4">
    <source>
        <dbReference type="ARBA" id="ARBA00022898"/>
    </source>
</evidence>
<dbReference type="PROSITE" id="PS00599">
    <property type="entry name" value="AA_TRANSFER_CLASS_2"/>
    <property type="match status" value="1"/>
</dbReference>
<dbReference type="GO" id="GO:0030170">
    <property type="term" value="F:pyridoxal phosphate binding"/>
    <property type="evidence" value="ECO:0007669"/>
    <property type="project" value="InterPro"/>
</dbReference>
<keyword evidence="8" id="KW-0032">Aminotransferase</keyword>
<evidence type="ECO:0000256" key="6">
    <source>
        <dbReference type="RuleBase" id="RU003693"/>
    </source>
</evidence>
<organism evidence="8 9">
    <name type="scientific">Kineosporia babensis</name>
    <dbReference type="NCBI Taxonomy" id="499548"/>
    <lineage>
        <taxon>Bacteria</taxon>
        <taxon>Bacillati</taxon>
        <taxon>Actinomycetota</taxon>
        <taxon>Actinomycetes</taxon>
        <taxon>Kineosporiales</taxon>
        <taxon>Kineosporiaceae</taxon>
        <taxon>Kineosporia</taxon>
    </lineage>
</organism>
<dbReference type="EC" id="2.3.1.47" evidence="2"/>
<evidence type="ECO:0000256" key="3">
    <source>
        <dbReference type="ARBA" id="ARBA00022679"/>
    </source>
</evidence>
<dbReference type="Pfam" id="PF00155">
    <property type="entry name" value="Aminotran_1_2"/>
    <property type="match status" value="1"/>
</dbReference>
<comment type="catalytic activity">
    <reaction evidence="5">
        <text>6-carboxyhexanoyl-[ACP] + L-alanine + H(+) = (8S)-8-amino-7-oxononanoate + holo-[ACP] + CO2</text>
        <dbReference type="Rhea" id="RHEA:42288"/>
        <dbReference type="Rhea" id="RHEA-COMP:9685"/>
        <dbReference type="Rhea" id="RHEA-COMP:9955"/>
        <dbReference type="ChEBI" id="CHEBI:15378"/>
        <dbReference type="ChEBI" id="CHEBI:16526"/>
        <dbReference type="ChEBI" id="CHEBI:57972"/>
        <dbReference type="ChEBI" id="CHEBI:64479"/>
        <dbReference type="ChEBI" id="CHEBI:78846"/>
        <dbReference type="ChEBI" id="CHEBI:149468"/>
        <dbReference type="EC" id="2.3.1.47"/>
    </reaction>
</comment>
<comment type="similarity">
    <text evidence="6">Belongs to the class-II pyridoxal-phosphate-dependent aminotransferase family.</text>
</comment>
<evidence type="ECO:0000313" key="8">
    <source>
        <dbReference type="EMBL" id="MCD5310510.1"/>
    </source>
</evidence>